<reference evidence="1" key="1">
    <citation type="submission" date="2022-08" db="UniProtKB">
        <authorList>
            <consortium name="EnsemblMetazoa"/>
        </authorList>
    </citation>
    <scope>IDENTIFICATION</scope>
    <source>
        <strain evidence="1">Israel</strain>
    </source>
</reference>
<evidence type="ECO:0000313" key="1">
    <source>
        <dbReference type="EnsemblMetazoa" id="PPAI005502-PA"/>
    </source>
</evidence>
<protein>
    <submittedName>
        <fullName evidence="1">Uncharacterized protein</fullName>
    </submittedName>
</protein>
<organism evidence="1 2">
    <name type="scientific">Phlebotomus papatasi</name>
    <name type="common">Sandfly</name>
    <dbReference type="NCBI Taxonomy" id="29031"/>
    <lineage>
        <taxon>Eukaryota</taxon>
        <taxon>Metazoa</taxon>
        <taxon>Ecdysozoa</taxon>
        <taxon>Arthropoda</taxon>
        <taxon>Hexapoda</taxon>
        <taxon>Insecta</taxon>
        <taxon>Pterygota</taxon>
        <taxon>Neoptera</taxon>
        <taxon>Endopterygota</taxon>
        <taxon>Diptera</taxon>
        <taxon>Nematocera</taxon>
        <taxon>Psychodoidea</taxon>
        <taxon>Psychodidae</taxon>
        <taxon>Phlebotomus</taxon>
        <taxon>Phlebotomus</taxon>
    </lineage>
</organism>
<dbReference type="AlphaFoldDB" id="A0A1B0DCG3"/>
<accession>A0A1B0DCG3</accession>
<keyword evidence="2" id="KW-1185">Reference proteome</keyword>
<dbReference type="VEuPathDB" id="VectorBase:PPAPM1_009867"/>
<proteinExistence type="predicted"/>
<evidence type="ECO:0000313" key="2">
    <source>
        <dbReference type="Proteomes" id="UP000092462"/>
    </source>
</evidence>
<dbReference type="EnsemblMetazoa" id="PPAI005502-RA">
    <property type="protein sequence ID" value="PPAI005502-PA"/>
    <property type="gene ID" value="PPAI005502"/>
</dbReference>
<name>A0A1B0DCG3_PHLPP</name>
<dbReference type="VEuPathDB" id="VectorBase:PPAI005502"/>
<dbReference type="Proteomes" id="UP000092462">
    <property type="component" value="Unassembled WGS sequence"/>
</dbReference>
<sequence>METSRKYQVSPYDPNFSSAARYTPPYTTAASTASGYSNIIFVTQTPETPDSGNLLGVIGNEQRLIDPAQTYILSSTNTRVLNTYVRSYNGYDASGCLVDQNDGMMVVNNEAERIELLVNNELSEFGYKNQNTNMMVNQSGSNYSMVEQPGILHQQQNHVENEHPQERLFLHSSMSPLYKDAI</sequence>
<dbReference type="EMBL" id="AJVK01030872">
    <property type="status" value="NOT_ANNOTATED_CDS"/>
    <property type="molecule type" value="Genomic_DNA"/>
</dbReference>
<dbReference type="EMBL" id="AJVK01030873">
    <property type="status" value="NOT_ANNOTATED_CDS"/>
    <property type="molecule type" value="Genomic_DNA"/>
</dbReference>
<dbReference type="EMBL" id="AJVK01030874">
    <property type="status" value="NOT_ANNOTATED_CDS"/>
    <property type="molecule type" value="Genomic_DNA"/>
</dbReference>